<dbReference type="InterPro" id="IPR000834">
    <property type="entry name" value="Peptidase_M14"/>
</dbReference>
<keyword evidence="6" id="KW-0926">Vacuole</keyword>
<dbReference type="Gene3D" id="3.40.630.10">
    <property type="entry name" value="Zn peptidases"/>
    <property type="match status" value="1"/>
</dbReference>
<evidence type="ECO:0000256" key="2">
    <source>
        <dbReference type="ARBA" id="ARBA00004116"/>
    </source>
</evidence>
<keyword evidence="8 16" id="KW-0732">Signal</keyword>
<reference evidence="18" key="2">
    <citation type="submission" date="2023-06" db="EMBL/GenBank/DDBJ databases">
        <authorList>
            <consortium name="Lawrence Berkeley National Laboratory"/>
            <person name="Haridas S."/>
            <person name="Hensen N."/>
            <person name="Bonometti L."/>
            <person name="Westerberg I."/>
            <person name="Brannstrom I.O."/>
            <person name="Guillou S."/>
            <person name="Cros-Aarteil S."/>
            <person name="Calhoun S."/>
            <person name="Kuo A."/>
            <person name="Mondo S."/>
            <person name="Pangilinan J."/>
            <person name="Riley R."/>
            <person name="Labutti K."/>
            <person name="Andreopoulos B."/>
            <person name="Lipzen A."/>
            <person name="Chen C."/>
            <person name="Yanf M."/>
            <person name="Daum C."/>
            <person name="Ng V."/>
            <person name="Clum A."/>
            <person name="Steindorff A."/>
            <person name="Ohm R."/>
            <person name="Martin F."/>
            <person name="Silar P."/>
            <person name="Natvig D."/>
            <person name="Lalanne C."/>
            <person name="Gautier V."/>
            <person name="Ament-Velasquez S.L."/>
            <person name="Kruys A."/>
            <person name="Hutchinson M.I."/>
            <person name="Powell A.J."/>
            <person name="Barry K."/>
            <person name="Miller A.N."/>
            <person name="Grigoriev I.V."/>
            <person name="Debuchy R."/>
            <person name="Gladieux P."/>
            <person name="Thoren M.H."/>
            <person name="Johannesson H."/>
        </authorList>
    </citation>
    <scope>NUCLEOTIDE SEQUENCE</scope>
    <source>
        <strain evidence="18">CBS 118394</strain>
    </source>
</reference>
<name>A0AAE0IKA0_9PEZI</name>
<dbReference type="PRINTS" id="PR00765">
    <property type="entry name" value="CRBOXYPTASEA"/>
</dbReference>
<dbReference type="GO" id="GO:0004181">
    <property type="term" value="F:metallocarboxypeptidase activity"/>
    <property type="evidence" value="ECO:0007669"/>
    <property type="project" value="InterPro"/>
</dbReference>
<evidence type="ECO:0000256" key="7">
    <source>
        <dbReference type="ARBA" id="ARBA00022723"/>
    </source>
</evidence>
<comment type="similarity">
    <text evidence="4 15">Belongs to the peptidase M14 family.</text>
</comment>
<dbReference type="SUPFAM" id="SSF53187">
    <property type="entry name" value="Zn-dependent exopeptidases"/>
    <property type="match status" value="1"/>
</dbReference>
<comment type="caution">
    <text evidence="15">Lacks conserved residue(s) required for the propagation of feature annotation.</text>
</comment>
<comment type="subcellular location">
    <subcellularLocation>
        <location evidence="3">Secreted</location>
    </subcellularLocation>
    <subcellularLocation>
        <location evidence="2">Vacuole</location>
    </subcellularLocation>
</comment>
<feature type="signal peptide" evidence="16">
    <location>
        <begin position="1"/>
        <end position="26"/>
    </location>
</feature>
<dbReference type="GO" id="GO:0005773">
    <property type="term" value="C:vacuole"/>
    <property type="evidence" value="ECO:0007669"/>
    <property type="project" value="UniProtKB-SubCell"/>
</dbReference>
<dbReference type="AlphaFoldDB" id="A0AAE0IKA0"/>
<evidence type="ECO:0000259" key="17">
    <source>
        <dbReference type="PROSITE" id="PS52035"/>
    </source>
</evidence>
<evidence type="ECO:0000256" key="15">
    <source>
        <dbReference type="PROSITE-ProRule" id="PRU01379"/>
    </source>
</evidence>
<sequence length="550" mass="61973">MQLLTRRSLIALSAVLLAFTISTAAAAGPRHDARETNLAHNCHSDRGHVFPFLRWLRDSAVEIVFGPPPSSGRRGAKETKPDAALWSQYRKEVVVRFNVTNSEEEAALSRAANQMFLDIWAFTPEYVDIRLHRDYLSSLLTLLPKSLQPTVLIADVAAAVWNTYPSKRAACFQGDSTVTDQAGASKLVDGVGDIFFQDYQPLSVITSWMRLYEALFPDISSMIVVGKSYEGRDILGMRVGDRSIETPGPRKTILVTGGLHGREWISTSTVTYLLWSIITSYGKEPMTTKLLQHFDIVFIPVLNPDGYDYTWQTDRLWRKSRQQTKMRFCRGLDLDHAFGFEWDGIKHKADPCSESYGGDKPFQAVEAWELAEWAKNETEKNNINFIGFLDLHSYSQQVLFPYSYTCAVDPPNRENLEELAVGLAKAIRLSSGEFYSVASACEGAVARAYSASGSLPRIESGGGSAIDWFYHELHARYSYQVKLRDTGSYGFLLPKEHIVPTGEEMLNALKYFGDFLLGNNGIEKPSFQNEPLDEVREWTVTDLKRRNRVR</sequence>
<dbReference type="Pfam" id="PF00246">
    <property type="entry name" value="Peptidase_M14"/>
    <property type="match status" value="1"/>
</dbReference>
<keyword evidence="19" id="KW-1185">Reference proteome</keyword>
<dbReference type="PROSITE" id="PS52035">
    <property type="entry name" value="PEPTIDASE_M14"/>
    <property type="match status" value="1"/>
</dbReference>
<evidence type="ECO:0000256" key="5">
    <source>
        <dbReference type="ARBA" id="ARBA00022525"/>
    </source>
</evidence>
<evidence type="ECO:0000313" key="19">
    <source>
        <dbReference type="Proteomes" id="UP001283341"/>
    </source>
</evidence>
<evidence type="ECO:0000256" key="6">
    <source>
        <dbReference type="ARBA" id="ARBA00022554"/>
    </source>
</evidence>
<evidence type="ECO:0000256" key="10">
    <source>
        <dbReference type="ARBA" id="ARBA00023157"/>
    </source>
</evidence>
<dbReference type="EMBL" id="JAUEDM010000002">
    <property type="protein sequence ID" value="KAK3326499.1"/>
    <property type="molecule type" value="Genomic_DNA"/>
</dbReference>
<dbReference type="PANTHER" id="PTHR11705">
    <property type="entry name" value="PROTEASE FAMILY M14 CARBOXYPEPTIDASE A,B"/>
    <property type="match status" value="1"/>
</dbReference>
<keyword evidence="9" id="KW-0862">Zinc</keyword>
<evidence type="ECO:0000256" key="13">
    <source>
        <dbReference type="ARBA" id="ARBA00026187"/>
    </source>
</evidence>
<keyword evidence="11" id="KW-0961">Cell wall biogenesis/degradation</keyword>
<feature type="domain" description="Peptidase M14" evidence="17">
    <location>
        <begin position="198"/>
        <end position="516"/>
    </location>
</feature>
<dbReference type="GO" id="GO:0071555">
    <property type="term" value="P:cell wall organization"/>
    <property type="evidence" value="ECO:0007669"/>
    <property type="project" value="UniProtKB-KW"/>
</dbReference>
<keyword evidence="7" id="KW-0479">Metal-binding</keyword>
<gene>
    <name evidence="18" type="ORF">B0H66DRAFT_551085</name>
</gene>
<dbReference type="CDD" id="cd03860">
    <property type="entry name" value="M14_CP_A-B_like"/>
    <property type="match status" value="1"/>
</dbReference>
<dbReference type="FunFam" id="3.40.630.10:FF:000060">
    <property type="entry name" value="Putative metallocarboxypeptidase ecm14"/>
    <property type="match status" value="1"/>
</dbReference>
<comment type="cofactor">
    <cofactor evidence="1">
        <name>Zn(2+)</name>
        <dbReference type="ChEBI" id="CHEBI:29105"/>
    </cofactor>
</comment>
<organism evidence="18 19">
    <name type="scientific">Apodospora peruviana</name>
    <dbReference type="NCBI Taxonomy" id="516989"/>
    <lineage>
        <taxon>Eukaryota</taxon>
        <taxon>Fungi</taxon>
        <taxon>Dikarya</taxon>
        <taxon>Ascomycota</taxon>
        <taxon>Pezizomycotina</taxon>
        <taxon>Sordariomycetes</taxon>
        <taxon>Sordariomycetidae</taxon>
        <taxon>Sordariales</taxon>
        <taxon>Lasiosphaeriaceae</taxon>
        <taxon>Apodospora</taxon>
    </lineage>
</organism>
<comment type="caution">
    <text evidence="18">The sequence shown here is derived from an EMBL/GenBank/DDBJ whole genome shotgun (WGS) entry which is preliminary data.</text>
</comment>
<evidence type="ECO:0000256" key="14">
    <source>
        <dbReference type="ARBA" id="ARBA00026213"/>
    </source>
</evidence>
<evidence type="ECO:0000256" key="1">
    <source>
        <dbReference type="ARBA" id="ARBA00001947"/>
    </source>
</evidence>
<evidence type="ECO:0000256" key="8">
    <source>
        <dbReference type="ARBA" id="ARBA00022729"/>
    </source>
</evidence>
<dbReference type="Proteomes" id="UP001283341">
    <property type="component" value="Unassembled WGS sequence"/>
</dbReference>
<dbReference type="InterPro" id="IPR057246">
    <property type="entry name" value="CARBOXYPEPT_ZN_1"/>
</dbReference>
<evidence type="ECO:0000256" key="9">
    <source>
        <dbReference type="ARBA" id="ARBA00022833"/>
    </source>
</evidence>
<proteinExistence type="inferred from homology"/>
<evidence type="ECO:0000313" key="18">
    <source>
        <dbReference type="EMBL" id="KAK3326499.1"/>
    </source>
</evidence>
<reference evidence="18" key="1">
    <citation type="journal article" date="2023" name="Mol. Phylogenet. Evol.">
        <title>Genome-scale phylogeny and comparative genomics of the fungal order Sordariales.</title>
        <authorList>
            <person name="Hensen N."/>
            <person name="Bonometti L."/>
            <person name="Westerberg I."/>
            <person name="Brannstrom I.O."/>
            <person name="Guillou S."/>
            <person name="Cros-Aarteil S."/>
            <person name="Calhoun S."/>
            <person name="Haridas S."/>
            <person name="Kuo A."/>
            <person name="Mondo S."/>
            <person name="Pangilinan J."/>
            <person name="Riley R."/>
            <person name="LaButti K."/>
            <person name="Andreopoulos B."/>
            <person name="Lipzen A."/>
            <person name="Chen C."/>
            <person name="Yan M."/>
            <person name="Daum C."/>
            <person name="Ng V."/>
            <person name="Clum A."/>
            <person name="Steindorff A."/>
            <person name="Ohm R.A."/>
            <person name="Martin F."/>
            <person name="Silar P."/>
            <person name="Natvig D.O."/>
            <person name="Lalanne C."/>
            <person name="Gautier V."/>
            <person name="Ament-Velasquez S.L."/>
            <person name="Kruys A."/>
            <person name="Hutchinson M.I."/>
            <person name="Powell A.J."/>
            <person name="Barry K."/>
            <person name="Miller A.N."/>
            <person name="Grigoriev I.V."/>
            <person name="Debuchy R."/>
            <person name="Gladieux P."/>
            <person name="Hiltunen Thoren M."/>
            <person name="Johannesson H."/>
        </authorList>
    </citation>
    <scope>NUCLEOTIDE SEQUENCE</scope>
    <source>
        <strain evidence="18">CBS 118394</strain>
    </source>
</reference>
<evidence type="ECO:0000256" key="12">
    <source>
        <dbReference type="ARBA" id="ARBA00025210"/>
    </source>
</evidence>
<feature type="chain" id="PRO_5041936962" description="Inactive metallocarboxypeptidase ECM14" evidence="16">
    <location>
        <begin position="27"/>
        <end position="550"/>
    </location>
</feature>
<dbReference type="GO" id="GO:0008270">
    <property type="term" value="F:zinc ion binding"/>
    <property type="evidence" value="ECO:0007669"/>
    <property type="project" value="InterPro"/>
</dbReference>
<dbReference type="PANTHER" id="PTHR11705:SF147">
    <property type="entry name" value="INACTIVE METALLOCARBOXYPEPTIDASE ECM14"/>
    <property type="match status" value="1"/>
</dbReference>
<evidence type="ECO:0000256" key="4">
    <source>
        <dbReference type="ARBA" id="ARBA00005988"/>
    </source>
</evidence>
<keyword evidence="10" id="KW-1015">Disulfide bond</keyword>
<dbReference type="GO" id="GO:0005576">
    <property type="term" value="C:extracellular region"/>
    <property type="evidence" value="ECO:0007669"/>
    <property type="project" value="UniProtKB-SubCell"/>
</dbReference>
<dbReference type="PROSITE" id="PS00132">
    <property type="entry name" value="CARBOXYPEPT_ZN_1"/>
    <property type="match status" value="1"/>
</dbReference>
<protein>
    <recommendedName>
        <fullName evidence="13">Inactive metallocarboxypeptidase ECM14</fullName>
    </recommendedName>
    <alternativeName>
        <fullName evidence="14">Inactive metallocarboxypeptidase ecm14</fullName>
    </alternativeName>
</protein>
<keyword evidence="5" id="KW-0964">Secreted</keyword>
<dbReference type="SMART" id="SM00631">
    <property type="entry name" value="Zn_pept"/>
    <property type="match status" value="1"/>
</dbReference>
<evidence type="ECO:0000256" key="16">
    <source>
        <dbReference type="SAM" id="SignalP"/>
    </source>
</evidence>
<dbReference type="GO" id="GO:0006508">
    <property type="term" value="P:proteolysis"/>
    <property type="evidence" value="ECO:0007669"/>
    <property type="project" value="InterPro"/>
</dbReference>
<evidence type="ECO:0000256" key="3">
    <source>
        <dbReference type="ARBA" id="ARBA00004613"/>
    </source>
</evidence>
<accession>A0AAE0IKA0</accession>
<evidence type="ECO:0000256" key="11">
    <source>
        <dbReference type="ARBA" id="ARBA00023316"/>
    </source>
</evidence>
<comment type="function">
    <text evidence="12">Inactive carboxypeptidase that may play a role in cell wall organization and biogenesis.</text>
</comment>